<dbReference type="AlphaFoldDB" id="A0A1V9FDB6"/>
<dbReference type="GO" id="GO:0005975">
    <property type="term" value="P:carbohydrate metabolic process"/>
    <property type="evidence" value="ECO:0007669"/>
    <property type="project" value="InterPro"/>
</dbReference>
<dbReference type="Gene3D" id="3.40.50.880">
    <property type="match status" value="1"/>
</dbReference>
<keyword evidence="1 3" id="KW-0378">Hydrolase</keyword>
<dbReference type="InterPro" id="IPR012341">
    <property type="entry name" value="6hp_glycosidase-like_sf"/>
</dbReference>
<keyword evidence="4" id="KW-1185">Reference proteome</keyword>
<evidence type="ECO:0000256" key="2">
    <source>
        <dbReference type="SAM" id="SignalP"/>
    </source>
</evidence>
<dbReference type="PANTHER" id="PTHR33886:SF8">
    <property type="entry name" value="UNSATURATED RHAMNOGALACTURONAN HYDROLASE (EUROFUNG)"/>
    <property type="match status" value="1"/>
</dbReference>
<dbReference type="PANTHER" id="PTHR33886">
    <property type="entry name" value="UNSATURATED RHAMNOGALACTURONAN HYDROLASE (EUROFUNG)"/>
    <property type="match status" value="1"/>
</dbReference>
<dbReference type="GO" id="GO:0016787">
    <property type="term" value="F:hydrolase activity"/>
    <property type="evidence" value="ECO:0007669"/>
    <property type="project" value="UniProtKB-KW"/>
</dbReference>
<dbReference type="Proteomes" id="UP000192276">
    <property type="component" value="Unassembled WGS sequence"/>
</dbReference>
<dbReference type="InterPro" id="IPR008928">
    <property type="entry name" value="6-hairpin_glycosidase_sf"/>
</dbReference>
<sequence length="645" mass="72495">MKISHVLFVISSAVSINAFAQQGTAVSGIVPGKENWSQGMAASVMSWWNDSAAKKPGKWSYDMGVVLKGMESLWKATGNPAYFNYIQKSIDAWVDEDGNIRGYEPHEYNIDHVNNGKQLLLLYRVTEKAKYKRAAEHLRAQLQTHPRTNEGSFWHKKVYPWQVWLDGLYMGQPFYAEYAMLFGEDTVFNDITRQFAAIERHARDPKTGLLYHGWDESKEQKWANKETGLSPHIWARALGWYGMAMVDALDYFPASHPGRDTIIGILNRFTKAITKVQDAKTGLWYDVIDMPNEPKNYFEASASAMLVYTMAKGVRKGYLPATYWTNAQKGYAGILKRFVDKNADGQVQLKGTVKVSGLGGKPYRDGSFAYYMSEPVIVNDWKGVGAYLLAGAEMENYPSVFPGKGKTVTVDYYFNHEDKKELNGFKYPTHYTWNEMSYNGFSYLGDIFSSYGAKLSTLEEAPTAANLAKSDVYIVVDPDGLKDNRNPNYVQEAHVKAIAGWVKKGGVLVLMANDSLNCDLLHFNKLANTFGINFSNRGRNFVKGNQYETGAVPIPAGNEVFKQTKKAYLKEISIIEAKAPAKPLVKVENDIIMAVAKYGKGTVFAVGDPWLYNEYTDGRKIPAEYENAKAAYELAKWLLLQTSKK</sequence>
<name>A0A1V9FDB6_9BACT</name>
<dbReference type="InterPro" id="IPR010905">
    <property type="entry name" value="Glyco_hydro_88"/>
</dbReference>
<dbReference type="Pfam" id="PF07470">
    <property type="entry name" value="Glyco_hydro_88"/>
    <property type="match status" value="1"/>
</dbReference>
<dbReference type="SUPFAM" id="SSF48208">
    <property type="entry name" value="Six-hairpin glycosidases"/>
    <property type="match status" value="1"/>
</dbReference>
<feature type="signal peptide" evidence="2">
    <location>
        <begin position="1"/>
        <end position="20"/>
    </location>
</feature>
<accession>A0A1V9FDB6</accession>
<evidence type="ECO:0000313" key="4">
    <source>
        <dbReference type="Proteomes" id="UP000192276"/>
    </source>
</evidence>
<organism evidence="3 4">
    <name type="scientific">Niastella populi</name>
    <dbReference type="NCBI Taxonomy" id="550983"/>
    <lineage>
        <taxon>Bacteria</taxon>
        <taxon>Pseudomonadati</taxon>
        <taxon>Bacteroidota</taxon>
        <taxon>Chitinophagia</taxon>
        <taxon>Chitinophagales</taxon>
        <taxon>Chitinophagaceae</taxon>
        <taxon>Niastella</taxon>
    </lineage>
</organism>
<dbReference type="InterPro" id="IPR052043">
    <property type="entry name" value="PolySaccharide_Degr_Enz"/>
</dbReference>
<proteinExistence type="predicted"/>
<dbReference type="InterPro" id="IPR029062">
    <property type="entry name" value="Class_I_gatase-like"/>
</dbReference>
<dbReference type="STRING" id="550983.A4R26_26195"/>
<keyword evidence="2" id="KW-0732">Signal</keyword>
<dbReference type="SUPFAM" id="SSF52317">
    <property type="entry name" value="Class I glutamine amidotransferase-like"/>
    <property type="match status" value="1"/>
</dbReference>
<dbReference type="RefSeq" id="WP_081169009.1">
    <property type="nucleotide sequence ID" value="NZ_LWBP01000201.1"/>
</dbReference>
<evidence type="ECO:0000256" key="1">
    <source>
        <dbReference type="ARBA" id="ARBA00022801"/>
    </source>
</evidence>
<feature type="chain" id="PRO_5010731641" evidence="2">
    <location>
        <begin position="21"/>
        <end position="645"/>
    </location>
</feature>
<reference evidence="4" key="1">
    <citation type="submission" date="2016-04" db="EMBL/GenBank/DDBJ databases">
        <authorList>
            <person name="Chen L."/>
            <person name="Zhuang W."/>
            <person name="Wang G."/>
        </authorList>
    </citation>
    <scope>NUCLEOTIDE SEQUENCE [LARGE SCALE GENOMIC DNA]</scope>
    <source>
        <strain evidence="4">208</strain>
    </source>
</reference>
<protein>
    <submittedName>
        <fullName evidence="3">Glucuronyl hydrolase</fullName>
    </submittedName>
</protein>
<dbReference type="OrthoDB" id="6381507at2"/>
<gene>
    <name evidence="3" type="ORF">A4R26_26195</name>
</gene>
<evidence type="ECO:0000313" key="3">
    <source>
        <dbReference type="EMBL" id="OQP56257.1"/>
    </source>
</evidence>
<dbReference type="Gene3D" id="1.50.10.10">
    <property type="match status" value="1"/>
</dbReference>
<comment type="caution">
    <text evidence="3">The sequence shown here is derived from an EMBL/GenBank/DDBJ whole genome shotgun (WGS) entry which is preliminary data.</text>
</comment>
<dbReference type="EMBL" id="LWBP01000201">
    <property type="protein sequence ID" value="OQP56257.1"/>
    <property type="molecule type" value="Genomic_DNA"/>
</dbReference>